<keyword evidence="1" id="KW-0732">Signal</keyword>
<dbReference type="Pfam" id="PF04972">
    <property type="entry name" value="BON"/>
    <property type="match status" value="1"/>
</dbReference>
<dbReference type="RefSeq" id="WP_230512313.1">
    <property type="nucleotide sequence ID" value="NZ_JAJITD010000015.1"/>
</dbReference>
<gene>
    <name evidence="3" type="ORF">LJ656_25550</name>
</gene>
<evidence type="ECO:0000313" key="4">
    <source>
        <dbReference type="Proteomes" id="UP001431019"/>
    </source>
</evidence>
<protein>
    <submittedName>
        <fullName evidence="3">BON domain-containing protein</fullName>
    </submittedName>
</protein>
<organism evidence="3 4">
    <name type="scientific">Paraburkholderia sejongensis</name>
    <dbReference type="NCBI Taxonomy" id="2886946"/>
    <lineage>
        <taxon>Bacteria</taxon>
        <taxon>Pseudomonadati</taxon>
        <taxon>Pseudomonadota</taxon>
        <taxon>Betaproteobacteria</taxon>
        <taxon>Burkholderiales</taxon>
        <taxon>Burkholderiaceae</taxon>
        <taxon>Paraburkholderia</taxon>
    </lineage>
</organism>
<evidence type="ECO:0000259" key="2">
    <source>
        <dbReference type="PROSITE" id="PS50914"/>
    </source>
</evidence>
<evidence type="ECO:0000313" key="3">
    <source>
        <dbReference type="EMBL" id="MCC8395955.1"/>
    </source>
</evidence>
<keyword evidence="4" id="KW-1185">Reference proteome</keyword>
<dbReference type="InterPro" id="IPR007055">
    <property type="entry name" value="BON_dom"/>
</dbReference>
<dbReference type="PANTHER" id="PTHR34606">
    <property type="entry name" value="BON DOMAIN-CONTAINING PROTEIN"/>
    <property type="match status" value="1"/>
</dbReference>
<comment type="caution">
    <text evidence="3">The sequence shown here is derived from an EMBL/GenBank/DDBJ whole genome shotgun (WGS) entry which is preliminary data.</text>
</comment>
<feature type="chain" id="PRO_5047017090" evidence="1">
    <location>
        <begin position="25"/>
        <end position="122"/>
    </location>
</feature>
<dbReference type="PROSITE" id="PS50914">
    <property type="entry name" value="BON"/>
    <property type="match status" value="1"/>
</dbReference>
<dbReference type="PANTHER" id="PTHR34606:SF15">
    <property type="entry name" value="BON DOMAIN-CONTAINING PROTEIN"/>
    <property type="match status" value="1"/>
</dbReference>
<dbReference type="EMBL" id="JAJITD010000015">
    <property type="protein sequence ID" value="MCC8395955.1"/>
    <property type="molecule type" value="Genomic_DNA"/>
</dbReference>
<accession>A0ABS8K1T0</accession>
<feature type="signal peptide" evidence="1">
    <location>
        <begin position="1"/>
        <end position="24"/>
    </location>
</feature>
<dbReference type="Proteomes" id="UP001431019">
    <property type="component" value="Unassembled WGS sequence"/>
</dbReference>
<reference evidence="3 4" key="1">
    <citation type="submission" date="2021-11" db="EMBL/GenBank/DDBJ databases">
        <authorList>
            <person name="Oh E.-T."/>
            <person name="Kim S.-B."/>
        </authorList>
    </citation>
    <scope>NUCLEOTIDE SEQUENCE [LARGE SCALE GENOMIC DNA]</scope>
    <source>
        <strain evidence="3 4">MMS20-SJTR3</strain>
    </source>
</reference>
<dbReference type="Gene3D" id="3.30.1340.30">
    <property type="match status" value="1"/>
</dbReference>
<evidence type="ECO:0000256" key="1">
    <source>
        <dbReference type="SAM" id="SignalP"/>
    </source>
</evidence>
<name>A0ABS8K1T0_9BURK</name>
<sequence length="122" mass="12729">MTLRNNLLKGALAVLLSSAALVQAATATAGDAAAPTKEQLRAQMHADRAANHALAKKVRETLFKTKGLNDTDIAVFANTRTGKVILAGTIFDESQEQIAQDAASKVPGVQSVATQLTLYAAP</sequence>
<proteinExistence type="predicted"/>
<feature type="domain" description="BON" evidence="2">
    <location>
        <begin position="50"/>
        <end position="120"/>
    </location>
</feature>
<dbReference type="InterPro" id="IPR051686">
    <property type="entry name" value="Lipoprotein_DolP"/>
</dbReference>